<evidence type="ECO:0000256" key="1">
    <source>
        <dbReference type="SAM" id="MobiDB-lite"/>
    </source>
</evidence>
<feature type="region of interest" description="Disordered" evidence="1">
    <location>
        <begin position="1"/>
        <end position="28"/>
    </location>
</feature>
<dbReference type="EMBL" id="BSTX01000004">
    <property type="protein sequence ID" value="GLZ80415.1"/>
    <property type="molecule type" value="Genomic_DNA"/>
</dbReference>
<reference evidence="2" key="1">
    <citation type="submission" date="2023-03" db="EMBL/GenBank/DDBJ databases">
        <title>Actinorhabdospora filicis NBRC 111898.</title>
        <authorList>
            <person name="Ichikawa N."/>
            <person name="Sato H."/>
            <person name="Tonouchi N."/>
        </authorList>
    </citation>
    <scope>NUCLEOTIDE SEQUENCE</scope>
    <source>
        <strain evidence="2">NBRC 111898</strain>
    </source>
</reference>
<feature type="region of interest" description="Disordered" evidence="1">
    <location>
        <begin position="57"/>
        <end position="83"/>
    </location>
</feature>
<name>A0A9W6SR22_9ACTN</name>
<dbReference type="AlphaFoldDB" id="A0A9W6SR22"/>
<sequence length="83" mass="8626">MLGRGVRSCARAPSVRRGGHGFGCEPPADSIRRAHRHRGHTVDMGGAPSSYIAVKPPNRPGKHARPGVSAGAGRVGSCRAGYQ</sequence>
<gene>
    <name evidence="2" type="ORF">Afil01_52220</name>
</gene>
<evidence type="ECO:0000313" key="2">
    <source>
        <dbReference type="EMBL" id="GLZ80415.1"/>
    </source>
</evidence>
<keyword evidence="3" id="KW-1185">Reference proteome</keyword>
<evidence type="ECO:0000313" key="3">
    <source>
        <dbReference type="Proteomes" id="UP001165079"/>
    </source>
</evidence>
<protein>
    <submittedName>
        <fullName evidence="2">Uncharacterized protein</fullName>
    </submittedName>
</protein>
<proteinExistence type="predicted"/>
<organism evidence="2 3">
    <name type="scientific">Actinorhabdospora filicis</name>
    <dbReference type="NCBI Taxonomy" id="1785913"/>
    <lineage>
        <taxon>Bacteria</taxon>
        <taxon>Bacillati</taxon>
        <taxon>Actinomycetota</taxon>
        <taxon>Actinomycetes</taxon>
        <taxon>Micromonosporales</taxon>
        <taxon>Micromonosporaceae</taxon>
        <taxon>Actinorhabdospora</taxon>
    </lineage>
</organism>
<accession>A0A9W6SR22</accession>
<dbReference type="Proteomes" id="UP001165079">
    <property type="component" value="Unassembled WGS sequence"/>
</dbReference>
<comment type="caution">
    <text evidence="2">The sequence shown here is derived from an EMBL/GenBank/DDBJ whole genome shotgun (WGS) entry which is preliminary data.</text>
</comment>